<evidence type="ECO:0000313" key="1">
    <source>
        <dbReference type="EMBL" id="AQP40622.1"/>
    </source>
</evidence>
<organism evidence="2 3">
    <name type="scientific">Anaerostipes hadrus</name>
    <dbReference type="NCBI Taxonomy" id="649756"/>
    <lineage>
        <taxon>Bacteria</taxon>
        <taxon>Bacillati</taxon>
        <taxon>Bacillota</taxon>
        <taxon>Clostridia</taxon>
        <taxon>Lachnospirales</taxon>
        <taxon>Lachnospiraceae</taxon>
        <taxon>Anaerostipes</taxon>
    </lineage>
</organism>
<reference evidence="2 3" key="1">
    <citation type="submission" date="2015-09" db="EMBL/GenBank/DDBJ databases">
        <authorList>
            <consortium name="Pathogen Informatics"/>
        </authorList>
    </citation>
    <scope>NUCLEOTIDE SEQUENCE [LARGE SCALE GENOMIC DNA]</scope>
    <source>
        <strain evidence="2 3">2789STDY5834959</strain>
    </source>
</reference>
<dbReference type="AlphaFoldDB" id="A0A173U1X0"/>
<accession>A0A173U1X0</accession>
<protein>
    <submittedName>
        <fullName evidence="2">Uncharacterized protein</fullName>
    </submittedName>
</protein>
<name>A0A173U1X0_ANAHA</name>
<dbReference type="Proteomes" id="UP000095553">
    <property type="component" value="Unassembled WGS sequence"/>
</dbReference>
<evidence type="ECO:0000313" key="3">
    <source>
        <dbReference type="Proteomes" id="UP000095553"/>
    </source>
</evidence>
<reference evidence="1 4" key="2">
    <citation type="journal article" date="2016" name="Sci. Rep.">
        <title>Accelerated dysbiosis of gut microbiota during aggravation of DSS-induced colitis by a butyrate-producing bacterium.</title>
        <authorList>
            <person name="Zhang Q."/>
            <person name="Wu Y."/>
            <person name="Wang J."/>
            <person name="Wu G."/>
            <person name="Long W."/>
            <person name="Xue Z."/>
            <person name="Wang L."/>
            <person name="Zhang X."/>
            <person name="Pang X."/>
            <person name="Zhao Y."/>
            <person name="Zhao L."/>
            <person name="Zhang C."/>
        </authorList>
    </citation>
    <scope>NUCLEOTIDE SEQUENCE [LARGE SCALE GENOMIC DNA]</scope>
    <source>
        <strain evidence="1 4">BPB5</strain>
    </source>
</reference>
<sequence length="240" mass="27805">MLSKLESRKECMEQIELIQHWNYFCSLAERLDDTKHYIDHGLQEHDGIRELVHGKVYSDIFKQIIVLAASEFEIMSKALCSAKGVKTKRIGDISETILGVFPKIIDFEVSTPFWINTPLHDWKTTRIDNGKNVKVEGLDWWFAYNSIKHDEKESIKNATFENAVLALASLYIIEIYLMKELFGNMSIIYTYPTVYFKCKYLPHSVSSGEGLLPDEGGLSPTERYKKECPELFKKYEIESK</sequence>
<evidence type="ECO:0000313" key="2">
    <source>
        <dbReference type="EMBL" id="CUN08125.1"/>
    </source>
</evidence>
<evidence type="ECO:0000313" key="4">
    <source>
        <dbReference type="Proteomes" id="UP000188159"/>
    </source>
</evidence>
<proteinExistence type="predicted"/>
<dbReference type="EMBL" id="CYXY01000015">
    <property type="protein sequence ID" value="CUN08125.1"/>
    <property type="molecule type" value="Genomic_DNA"/>
</dbReference>
<dbReference type="Proteomes" id="UP000188159">
    <property type="component" value="Chromosome"/>
</dbReference>
<dbReference type="EMBL" id="CP012098">
    <property type="protein sequence ID" value="AQP40622.1"/>
    <property type="molecule type" value="Genomic_DNA"/>
</dbReference>
<dbReference type="RefSeq" id="WP_044921019.1">
    <property type="nucleotide sequence ID" value="NZ_LR699012.1"/>
</dbReference>
<gene>
    <name evidence="1" type="ORF">DO83_14220</name>
    <name evidence="2" type="ORF">ERS852571_02406</name>
</gene>